<feature type="domain" description="Helicase C-terminal" evidence="12">
    <location>
        <begin position="253"/>
        <end position="399"/>
    </location>
</feature>
<dbReference type="GO" id="GO:0003676">
    <property type="term" value="F:nucleic acid binding"/>
    <property type="evidence" value="ECO:0007669"/>
    <property type="project" value="InterPro"/>
</dbReference>
<dbReference type="RefSeq" id="WP_188881710.1">
    <property type="nucleotide sequence ID" value="NZ_BMOY01000014.1"/>
</dbReference>
<evidence type="ECO:0000259" key="12">
    <source>
        <dbReference type="PROSITE" id="PS51194"/>
    </source>
</evidence>
<dbReference type="Proteomes" id="UP000637695">
    <property type="component" value="Unassembled WGS sequence"/>
</dbReference>
<reference evidence="14" key="1">
    <citation type="journal article" date="2014" name="Int. J. Syst. Evol. Microbiol.">
        <title>Complete genome sequence of Corynebacterium casei LMG S-19264T (=DSM 44701T), isolated from a smear-ripened cheese.</title>
        <authorList>
            <consortium name="US DOE Joint Genome Institute (JGI-PGF)"/>
            <person name="Walter F."/>
            <person name="Albersmeier A."/>
            <person name="Kalinowski J."/>
            <person name="Ruckert C."/>
        </authorList>
    </citation>
    <scope>NUCLEOTIDE SEQUENCE</scope>
    <source>
        <strain evidence="14">JCM 18487</strain>
    </source>
</reference>
<evidence type="ECO:0000256" key="2">
    <source>
        <dbReference type="ARBA" id="ARBA00009046"/>
    </source>
</evidence>
<name>A0A917NIX5_9BACL</name>
<dbReference type="SMART" id="SM00490">
    <property type="entry name" value="HELICc"/>
    <property type="match status" value="1"/>
</dbReference>
<keyword evidence="4" id="KW-0547">Nucleotide-binding</keyword>
<keyword evidence="5" id="KW-0378">Hydrolase</keyword>
<evidence type="ECO:0000256" key="8">
    <source>
        <dbReference type="ARBA" id="ARBA00023118"/>
    </source>
</evidence>
<evidence type="ECO:0000313" key="14">
    <source>
        <dbReference type="EMBL" id="GGJ03933.1"/>
    </source>
</evidence>
<gene>
    <name evidence="14" type="ORF">GCM10010885_11450</name>
</gene>
<dbReference type="InterPro" id="IPR050079">
    <property type="entry name" value="DEAD_box_RNA_helicase"/>
</dbReference>
<dbReference type="SMART" id="SM00487">
    <property type="entry name" value="DEXDc"/>
    <property type="match status" value="1"/>
</dbReference>
<evidence type="ECO:0000313" key="15">
    <source>
        <dbReference type="Proteomes" id="UP000637695"/>
    </source>
</evidence>
<dbReference type="GO" id="GO:0016787">
    <property type="term" value="F:hydrolase activity"/>
    <property type="evidence" value="ECO:0007669"/>
    <property type="project" value="UniProtKB-KW"/>
</dbReference>
<dbReference type="PROSITE" id="PS51194">
    <property type="entry name" value="HELICASE_CTER"/>
    <property type="match status" value="1"/>
</dbReference>
<feature type="region of interest" description="Disordered" evidence="10">
    <location>
        <begin position="561"/>
        <end position="614"/>
    </location>
</feature>
<keyword evidence="8" id="KW-0051">Antiviral defense</keyword>
<dbReference type="GO" id="GO:0046872">
    <property type="term" value="F:metal ion binding"/>
    <property type="evidence" value="ECO:0007669"/>
    <property type="project" value="UniProtKB-KW"/>
</dbReference>
<dbReference type="GO" id="GO:0051607">
    <property type="term" value="P:defense response to virus"/>
    <property type="evidence" value="ECO:0007669"/>
    <property type="project" value="UniProtKB-KW"/>
</dbReference>
<evidence type="ECO:0000256" key="5">
    <source>
        <dbReference type="ARBA" id="ARBA00022801"/>
    </source>
</evidence>
<dbReference type="AlphaFoldDB" id="A0A917NIX5"/>
<dbReference type="Pfam" id="PF22590">
    <property type="entry name" value="Cas3-like_C_2"/>
    <property type="match status" value="1"/>
</dbReference>
<dbReference type="InterPro" id="IPR054712">
    <property type="entry name" value="Cas3-like_dom"/>
</dbReference>
<dbReference type="InterPro" id="IPR027417">
    <property type="entry name" value="P-loop_NTPase"/>
</dbReference>
<keyword evidence="7" id="KW-0067">ATP-binding</keyword>
<keyword evidence="6" id="KW-0347">Helicase</keyword>
<comment type="similarity">
    <text evidence="9">Belongs to the DEAD box helicase family.</text>
</comment>
<evidence type="ECO:0000256" key="4">
    <source>
        <dbReference type="ARBA" id="ARBA00022741"/>
    </source>
</evidence>
<dbReference type="Pfam" id="PF18019">
    <property type="entry name" value="Cas3_HD"/>
    <property type="match status" value="1"/>
</dbReference>
<evidence type="ECO:0000256" key="7">
    <source>
        <dbReference type="ARBA" id="ARBA00022840"/>
    </source>
</evidence>
<accession>A0A917NIX5</accession>
<reference evidence="14" key="2">
    <citation type="submission" date="2020-09" db="EMBL/GenBank/DDBJ databases">
        <authorList>
            <person name="Sun Q."/>
            <person name="Ohkuma M."/>
        </authorList>
    </citation>
    <scope>NUCLEOTIDE SEQUENCE</scope>
    <source>
        <strain evidence="14">JCM 18487</strain>
    </source>
</reference>
<evidence type="ECO:0000256" key="3">
    <source>
        <dbReference type="ARBA" id="ARBA00022723"/>
    </source>
</evidence>
<comment type="caution">
    <text evidence="14">The sequence shown here is derived from an EMBL/GenBank/DDBJ whole genome shotgun (WGS) entry which is preliminary data.</text>
</comment>
<evidence type="ECO:0008006" key="16">
    <source>
        <dbReference type="Google" id="ProtNLM"/>
    </source>
</evidence>
<feature type="domain" description="Helicase ATP-binding" evidence="11">
    <location>
        <begin position="16"/>
        <end position="195"/>
    </location>
</feature>
<keyword evidence="15" id="KW-1185">Reference proteome</keyword>
<evidence type="ECO:0000259" key="13">
    <source>
        <dbReference type="PROSITE" id="PS51643"/>
    </source>
</evidence>
<protein>
    <recommendedName>
        <fullName evidence="16">CRISPR-associated endonuclease/helicase Cas3</fullName>
    </recommendedName>
</protein>
<proteinExistence type="inferred from homology"/>
<dbReference type="SUPFAM" id="SSF52540">
    <property type="entry name" value="P-loop containing nucleoside triphosphate hydrolases"/>
    <property type="match status" value="1"/>
</dbReference>
<feature type="domain" description="HD Cas3-type" evidence="13">
    <location>
        <begin position="616"/>
        <end position="848"/>
    </location>
</feature>
<dbReference type="EMBL" id="BMOY01000014">
    <property type="protein sequence ID" value="GGJ03933.1"/>
    <property type="molecule type" value="Genomic_DNA"/>
</dbReference>
<dbReference type="PANTHER" id="PTHR47959">
    <property type="entry name" value="ATP-DEPENDENT RNA HELICASE RHLE-RELATED"/>
    <property type="match status" value="1"/>
</dbReference>
<dbReference type="GO" id="GO:0005524">
    <property type="term" value="F:ATP binding"/>
    <property type="evidence" value="ECO:0007669"/>
    <property type="project" value="UniProtKB-KW"/>
</dbReference>
<evidence type="ECO:0000256" key="9">
    <source>
        <dbReference type="ARBA" id="ARBA00038437"/>
    </source>
</evidence>
<dbReference type="PROSITE" id="PS51643">
    <property type="entry name" value="HD_CAS3"/>
    <property type="match status" value="1"/>
</dbReference>
<evidence type="ECO:0000256" key="10">
    <source>
        <dbReference type="SAM" id="MobiDB-lite"/>
    </source>
</evidence>
<dbReference type="Gene3D" id="1.10.3210.30">
    <property type="match status" value="1"/>
</dbReference>
<evidence type="ECO:0000259" key="11">
    <source>
        <dbReference type="PROSITE" id="PS51192"/>
    </source>
</evidence>
<dbReference type="GO" id="GO:0003724">
    <property type="term" value="F:RNA helicase activity"/>
    <property type="evidence" value="ECO:0007669"/>
    <property type="project" value="TreeGrafter"/>
</dbReference>
<evidence type="ECO:0000256" key="6">
    <source>
        <dbReference type="ARBA" id="ARBA00022806"/>
    </source>
</evidence>
<sequence length="859" mass="95462">MFQQATGCAPYGYQRRLALEPDWPAIVRVPTGAGKTAAVVLAWLWRACFAPEDVRRQTPRRLIYCLPQRTLVEQTRAAAEQWLHALGLAATIPVHVLMGGDLARDWDVLPERRQILVGTQDQLLSRALNRGYGMSRYRWPMHFALLHDDCLWAIDEPQLFGDALATTAQLQAFRQQLGTWRPVRTIWLSATVQPEWLATVDYAPYLEDARVLELDEADRVQLQTRLDAPKPLLASGLRLTEKAADKPAAYAEELAQYVRRVHRPGTLTLVIVNRVARAQLVYQALDKAQAADRVLLIHSRFRLAERVRLNQALPGLAGTDTILVATQAVEAGVDLSAETLVTELAPWTSLVQRFGRCNRDGKAKEPSVHWVDIETGAKAAKAAAPYLPEELDAARARLQGLADVRIRALPAADHPVQYRHVLRRRDLLALFDTTPDLTGYDIDVSPYVRDADDADVTVFWREWPWEGEGGRMHPPHDLLRPSPAEVCRVSLSALREYLQLRSRGRDEDAPWPAWTWDALRGNWRRVREHELIPGQLLLLDAREGGYTPDLGFHPVSRVPVPVIADPGTPGRTFETHDRDDDNAPLQAQSGAEQGNGMAPAGDAQGEPVSQAAKAPGLAQPVPLGLHLREVADEAARLAAAFPEVPDLAALLSEAAWHHDRGKAHRLYQARIAAVWPQDLPRDAETLWAKSPQPGGAWPEVTAEIAGRTRSAKHFRHELASALAYLADVAPEKRNDLAVRLVAYLIAAHHGKVRVHIQSVPDEQVPEDDRLFARGVWDGDALPAVPLPDGRRLPPATLRLGVMRAGTDPKDAAETESWVMGVQRLLAHPDYGPFRLAWLEAMLRVADWRASQKEVYGDAS</sequence>
<evidence type="ECO:0000256" key="1">
    <source>
        <dbReference type="ARBA" id="ARBA00006847"/>
    </source>
</evidence>
<dbReference type="InterPro" id="IPR038257">
    <property type="entry name" value="CRISPR-assoc_Cas3_HD_sf"/>
</dbReference>
<dbReference type="InterPro" id="IPR011545">
    <property type="entry name" value="DEAD/DEAH_box_helicase_dom"/>
</dbReference>
<dbReference type="InterPro" id="IPR006483">
    <property type="entry name" value="CRISPR-assoc_Cas3_HD"/>
</dbReference>
<dbReference type="PANTHER" id="PTHR47959:SF16">
    <property type="entry name" value="CRISPR-ASSOCIATED NUCLEASE_HELICASE CAS3-RELATED"/>
    <property type="match status" value="1"/>
</dbReference>
<dbReference type="PROSITE" id="PS51192">
    <property type="entry name" value="HELICASE_ATP_BIND_1"/>
    <property type="match status" value="1"/>
</dbReference>
<dbReference type="NCBIfam" id="TIGR01596">
    <property type="entry name" value="cas3_HD"/>
    <property type="match status" value="1"/>
</dbReference>
<keyword evidence="3" id="KW-0479">Metal-binding</keyword>
<comment type="similarity">
    <text evidence="1">In the N-terminal section; belongs to the CRISPR-associated nuclease Cas3-HD family.</text>
</comment>
<dbReference type="InterPro" id="IPR014001">
    <property type="entry name" value="Helicase_ATP-bd"/>
</dbReference>
<comment type="similarity">
    <text evidence="2">In the central section; belongs to the CRISPR-associated helicase Cas3 family.</text>
</comment>
<dbReference type="Gene3D" id="3.40.50.300">
    <property type="entry name" value="P-loop containing nucleotide triphosphate hydrolases"/>
    <property type="match status" value="2"/>
</dbReference>
<organism evidence="14 15">
    <name type="scientific">Alicyclobacillus cellulosilyticus</name>
    <dbReference type="NCBI Taxonomy" id="1003997"/>
    <lineage>
        <taxon>Bacteria</taxon>
        <taxon>Bacillati</taxon>
        <taxon>Bacillota</taxon>
        <taxon>Bacilli</taxon>
        <taxon>Bacillales</taxon>
        <taxon>Alicyclobacillaceae</taxon>
        <taxon>Alicyclobacillus</taxon>
    </lineage>
</organism>
<dbReference type="InterPro" id="IPR001650">
    <property type="entry name" value="Helicase_C-like"/>
</dbReference>
<dbReference type="GO" id="GO:0005829">
    <property type="term" value="C:cytosol"/>
    <property type="evidence" value="ECO:0007669"/>
    <property type="project" value="TreeGrafter"/>
</dbReference>
<dbReference type="Pfam" id="PF00270">
    <property type="entry name" value="DEAD"/>
    <property type="match status" value="1"/>
</dbReference>